<feature type="domain" description="Protein kinase" evidence="2">
    <location>
        <begin position="43"/>
        <end position="326"/>
    </location>
</feature>
<dbReference type="InterPro" id="IPR011009">
    <property type="entry name" value="Kinase-like_dom_sf"/>
</dbReference>
<dbReference type="OrthoDB" id="346907at2759"/>
<dbReference type="GO" id="GO:0004674">
    <property type="term" value="F:protein serine/threonine kinase activity"/>
    <property type="evidence" value="ECO:0007669"/>
    <property type="project" value="TreeGrafter"/>
</dbReference>
<dbReference type="InParanoid" id="A0A409XVZ2"/>
<dbReference type="GO" id="GO:0005524">
    <property type="term" value="F:ATP binding"/>
    <property type="evidence" value="ECO:0007669"/>
    <property type="project" value="InterPro"/>
</dbReference>
<protein>
    <recommendedName>
        <fullName evidence="2">Protein kinase domain-containing protein</fullName>
    </recommendedName>
</protein>
<dbReference type="Proteomes" id="UP000283269">
    <property type="component" value="Unassembled WGS sequence"/>
</dbReference>
<dbReference type="PANTHER" id="PTHR44329">
    <property type="entry name" value="SERINE/THREONINE-PROTEIN KINASE TNNI3K-RELATED"/>
    <property type="match status" value="1"/>
</dbReference>
<dbReference type="InterPro" id="IPR001245">
    <property type="entry name" value="Ser-Thr/Tyr_kinase_cat_dom"/>
</dbReference>
<dbReference type="Pfam" id="PF07714">
    <property type="entry name" value="PK_Tyr_Ser-Thr"/>
    <property type="match status" value="1"/>
</dbReference>
<feature type="region of interest" description="Disordered" evidence="1">
    <location>
        <begin position="327"/>
        <end position="362"/>
    </location>
</feature>
<organism evidence="3 4">
    <name type="scientific">Psilocybe cyanescens</name>
    <dbReference type="NCBI Taxonomy" id="93625"/>
    <lineage>
        <taxon>Eukaryota</taxon>
        <taxon>Fungi</taxon>
        <taxon>Dikarya</taxon>
        <taxon>Basidiomycota</taxon>
        <taxon>Agaricomycotina</taxon>
        <taxon>Agaricomycetes</taxon>
        <taxon>Agaricomycetidae</taxon>
        <taxon>Agaricales</taxon>
        <taxon>Agaricineae</taxon>
        <taxon>Strophariaceae</taxon>
        <taxon>Psilocybe</taxon>
    </lineage>
</organism>
<keyword evidence="4" id="KW-1185">Reference proteome</keyword>
<evidence type="ECO:0000259" key="2">
    <source>
        <dbReference type="PROSITE" id="PS50011"/>
    </source>
</evidence>
<dbReference type="AlphaFoldDB" id="A0A409XVZ2"/>
<feature type="non-terminal residue" evidence="3">
    <location>
        <position position="1"/>
    </location>
</feature>
<evidence type="ECO:0000313" key="4">
    <source>
        <dbReference type="Proteomes" id="UP000283269"/>
    </source>
</evidence>
<reference evidence="3 4" key="1">
    <citation type="journal article" date="2018" name="Evol. Lett.">
        <title>Horizontal gene cluster transfer increased hallucinogenic mushroom diversity.</title>
        <authorList>
            <person name="Reynolds H.T."/>
            <person name="Vijayakumar V."/>
            <person name="Gluck-Thaler E."/>
            <person name="Korotkin H.B."/>
            <person name="Matheny P.B."/>
            <person name="Slot J.C."/>
        </authorList>
    </citation>
    <scope>NUCLEOTIDE SEQUENCE [LARGE SCALE GENOMIC DNA]</scope>
    <source>
        <strain evidence="3 4">2631</strain>
    </source>
</reference>
<gene>
    <name evidence="3" type="ORF">CVT25_004402</name>
</gene>
<comment type="caution">
    <text evidence="3">The sequence shown here is derived from an EMBL/GenBank/DDBJ whole genome shotgun (WGS) entry which is preliminary data.</text>
</comment>
<sequence length="381" mass="43226">NLLVQQADTFFDSLLGRTAEETPEIKQFFDEAGLADFTDKIVPADARFMASGGYADVYRLTLSEESRREVAVKVLKVSQDDIKTDLKINTLRRRLRREIHVWSRAHHRNIVPLFGLTHRFNKSILPSMVSPWMEGGTLTNYLSKNEATLTLRERFQLVRPLDSSILHVELNTIHGDLTSANILIDQNTACLSDFGLAEIISEFPGTSYMTSRTHVAGARRWAAPELFQRTYDHYDNALPIQVKKPCDIYSYGCVAQEVMSGKLPHFDINVQELVINRKMRGSPPPRPPGIADDIWCFIQLCWRDTPEERPEANQVLRKLEKIHQQYSKHSPEELESTLNLTSGPPAHVENTESSVPTMPDEQSHFDTVDRLAFGAVKSSPI</sequence>
<dbReference type="InterPro" id="IPR000719">
    <property type="entry name" value="Prot_kinase_dom"/>
</dbReference>
<name>A0A409XVZ2_PSICY</name>
<accession>A0A409XVZ2</accession>
<dbReference type="STRING" id="93625.A0A409XVZ2"/>
<evidence type="ECO:0000256" key="1">
    <source>
        <dbReference type="SAM" id="MobiDB-lite"/>
    </source>
</evidence>
<dbReference type="EMBL" id="NHYD01000192">
    <property type="protein sequence ID" value="PPQ94916.1"/>
    <property type="molecule type" value="Genomic_DNA"/>
</dbReference>
<dbReference type="PROSITE" id="PS50011">
    <property type="entry name" value="PROTEIN_KINASE_DOM"/>
    <property type="match status" value="1"/>
</dbReference>
<dbReference type="SUPFAM" id="SSF56112">
    <property type="entry name" value="Protein kinase-like (PK-like)"/>
    <property type="match status" value="1"/>
</dbReference>
<evidence type="ECO:0000313" key="3">
    <source>
        <dbReference type="EMBL" id="PPQ94916.1"/>
    </source>
</evidence>
<dbReference type="InterPro" id="IPR051681">
    <property type="entry name" value="Ser/Thr_Kinases-Pseudokinases"/>
</dbReference>
<dbReference type="Gene3D" id="1.10.510.10">
    <property type="entry name" value="Transferase(Phosphotransferase) domain 1"/>
    <property type="match status" value="1"/>
</dbReference>
<proteinExistence type="predicted"/>